<feature type="transmembrane region" description="Helical" evidence="1">
    <location>
        <begin position="189"/>
        <end position="214"/>
    </location>
</feature>
<proteinExistence type="predicted"/>
<sequence>MHDPDAVPAVPAAPAVACTPLPPAPRVLQIRFTGSGSEYFRIWSVNLLLILVTLGLYLPFAKARRIRYFYANTLVEGQALSFHGDPWKMFRGFLLLIVLMGTYSAAGHFSSTAAFVAFLILCAVWPALWRASLQFRLGNTSWRGLRMRFDGSLTDAYLASAPSYLPAIALVGGGLLIGRDTAATAAAGFTPAVLLYGVGALCMTLFAPWSFALFKRYQHNGYGIAGQDGRVKLSTAKVYLLALKTAGMALLPMLLTGVLAAAAVGLARGLGGPNRALLGTVALGIGVGLGYLLMFAVFMPYGAARMQNLAWNGTRSQALGFRSTLKFRSLFALTLKNWLLTALTLSLYRPFAAVATAQLRLEAVSIGCDEDPADWVAAARAGHADATGDIAGDFFGIDMGL</sequence>
<keyword evidence="3" id="KW-1185">Reference proteome</keyword>
<dbReference type="InterPro" id="IPR010295">
    <property type="entry name" value="DUF898"/>
</dbReference>
<dbReference type="Proteomes" id="UP001180536">
    <property type="component" value="Unassembled WGS sequence"/>
</dbReference>
<keyword evidence="1" id="KW-1133">Transmembrane helix</keyword>
<feature type="transmembrane region" description="Helical" evidence="1">
    <location>
        <begin position="238"/>
        <end position="264"/>
    </location>
</feature>
<feature type="transmembrane region" description="Helical" evidence="1">
    <location>
        <begin position="154"/>
        <end position="177"/>
    </location>
</feature>
<comment type="caution">
    <text evidence="2">The sequence shown here is derived from an EMBL/GenBank/DDBJ whole genome shotgun (WGS) entry which is preliminary data.</text>
</comment>
<feature type="transmembrane region" description="Helical" evidence="1">
    <location>
        <begin position="276"/>
        <end position="298"/>
    </location>
</feature>
<protein>
    <submittedName>
        <fullName evidence="2">Uncharacterized membrane protein YjgN (DUF898 family)</fullName>
    </submittedName>
</protein>
<feature type="transmembrane region" description="Helical" evidence="1">
    <location>
        <begin position="89"/>
        <end position="106"/>
    </location>
</feature>
<feature type="transmembrane region" description="Helical" evidence="1">
    <location>
        <begin position="112"/>
        <end position="133"/>
    </location>
</feature>
<evidence type="ECO:0000313" key="3">
    <source>
        <dbReference type="Proteomes" id="UP001180536"/>
    </source>
</evidence>
<dbReference type="Pfam" id="PF05987">
    <property type="entry name" value="DUF898"/>
    <property type="match status" value="1"/>
</dbReference>
<accession>A0ABU1ZC91</accession>
<dbReference type="RefSeq" id="WP_310345258.1">
    <property type="nucleotide sequence ID" value="NZ_JAVDXQ010000003.1"/>
</dbReference>
<dbReference type="EMBL" id="JAVDXQ010000003">
    <property type="protein sequence ID" value="MDR7297291.1"/>
    <property type="molecule type" value="Genomic_DNA"/>
</dbReference>
<evidence type="ECO:0000256" key="1">
    <source>
        <dbReference type="SAM" id="Phobius"/>
    </source>
</evidence>
<keyword evidence="1" id="KW-0812">Transmembrane</keyword>
<feature type="transmembrane region" description="Helical" evidence="1">
    <location>
        <begin position="40"/>
        <end position="60"/>
    </location>
</feature>
<evidence type="ECO:0000313" key="2">
    <source>
        <dbReference type="EMBL" id="MDR7297291.1"/>
    </source>
</evidence>
<keyword evidence="1" id="KW-0472">Membrane</keyword>
<reference evidence="2 3" key="1">
    <citation type="submission" date="2023-07" db="EMBL/GenBank/DDBJ databases">
        <title>Sorghum-associated microbial communities from plants grown in Nebraska, USA.</title>
        <authorList>
            <person name="Schachtman D."/>
        </authorList>
    </citation>
    <scope>NUCLEOTIDE SEQUENCE [LARGE SCALE GENOMIC DNA]</scope>
    <source>
        <strain evidence="2 3">BE310</strain>
    </source>
</reference>
<organism evidence="2 3">
    <name type="scientific">Pelomonas aquatica</name>
    <dbReference type="NCBI Taxonomy" id="431058"/>
    <lineage>
        <taxon>Bacteria</taxon>
        <taxon>Pseudomonadati</taxon>
        <taxon>Pseudomonadota</taxon>
        <taxon>Betaproteobacteria</taxon>
        <taxon>Burkholderiales</taxon>
        <taxon>Sphaerotilaceae</taxon>
        <taxon>Roseateles</taxon>
    </lineage>
</organism>
<gene>
    <name evidence="2" type="ORF">J2X16_002638</name>
</gene>
<name>A0ABU1ZC91_9BURK</name>